<evidence type="ECO:0000256" key="2">
    <source>
        <dbReference type="SAM" id="MobiDB-lite"/>
    </source>
</evidence>
<dbReference type="SUPFAM" id="SSF57850">
    <property type="entry name" value="RING/U-box"/>
    <property type="match status" value="1"/>
</dbReference>
<organism evidence="5 6">
    <name type="scientific">Emiliania huxleyi (strain CCMP1516)</name>
    <dbReference type="NCBI Taxonomy" id="280463"/>
    <lineage>
        <taxon>Eukaryota</taxon>
        <taxon>Haptista</taxon>
        <taxon>Haptophyta</taxon>
        <taxon>Prymnesiophyceae</taxon>
        <taxon>Isochrysidales</taxon>
        <taxon>Noelaerhabdaceae</taxon>
        <taxon>Emiliania</taxon>
    </lineage>
</organism>
<dbReference type="InterPro" id="IPR013083">
    <property type="entry name" value="Znf_RING/FYVE/PHD"/>
</dbReference>
<evidence type="ECO:0000259" key="4">
    <source>
        <dbReference type="PROSITE" id="PS50158"/>
    </source>
</evidence>
<keyword evidence="1" id="KW-0479">Metal-binding</keyword>
<dbReference type="InterPro" id="IPR001878">
    <property type="entry name" value="Znf_CCHC"/>
</dbReference>
<evidence type="ECO:0000313" key="6">
    <source>
        <dbReference type="Proteomes" id="UP000013827"/>
    </source>
</evidence>
<dbReference type="RefSeq" id="XP_005781666.1">
    <property type="nucleotide sequence ID" value="XM_005781609.1"/>
</dbReference>
<dbReference type="SMART" id="SM00343">
    <property type="entry name" value="ZnF_C2HC"/>
    <property type="match status" value="2"/>
</dbReference>
<dbReference type="Proteomes" id="UP000013827">
    <property type="component" value="Unassembled WGS sequence"/>
</dbReference>
<feature type="domain" description="RING-type" evidence="3">
    <location>
        <begin position="222"/>
        <end position="260"/>
    </location>
</feature>
<sequence>MASSRGQPPAPAGQPPAHNAAGVRRPTPTASPQAQTPARLSSGPQDVTKDWRCRCGTINKAGTYLCSSRSCHCYFCLRCGQTGHQQRFCRLAPPPDSAPASRGAPLGPGSETLPAWRPGQQQDVTRDWRCKCGVVNKAGSFICAKRGCRVYFCLHCGGLGHQQRFCRQAGSAEAPPSGGSSGASPAASAAAAGAGREGSGRERRGPAASKRAVEPDESVSECVVCMDAPIQVTLFPCKHNITCASCTYALLQHNKPCPFCAVEIASTDMNRTPWSHVG</sequence>
<feature type="compositionally biased region" description="Low complexity" evidence="2">
    <location>
        <begin position="15"/>
        <end position="38"/>
    </location>
</feature>
<feature type="region of interest" description="Disordered" evidence="2">
    <location>
        <begin position="176"/>
        <end position="212"/>
    </location>
</feature>
<protein>
    <recommendedName>
        <fullName evidence="7">RING-type domain-containing protein</fullName>
    </recommendedName>
</protein>
<keyword evidence="1" id="KW-0863">Zinc-finger</keyword>
<evidence type="ECO:0000256" key="1">
    <source>
        <dbReference type="PROSITE-ProRule" id="PRU00047"/>
    </source>
</evidence>
<feature type="region of interest" description="Disordered" evidence="2">
    <location>
        <begin position="1"/>
        <end position="46"/>
    </location>
</feature>
<dbReference type="EnsemblProtists" id="EOD29237">
    <property type="protein sequence ID" value="EOD29237"/>
    <property type="gene ID" value="EMIHUDRAFT_434619"/>
</dbReference>
<name>A0A0D3K0F2_EMIH1</name>
<dbReference type="GO" id="GO:0008270">
    <property type="term" value="F:zinc ion binding"/>
    <property type="evidence" value="ECO:0007669"/>
    <property type="project" value="UniProtKB-KW"/>
</dbReference>
<dbReference type="PROSITE" id="PS50158">
    <property type="entry name" value="ZF_CCHC"/>
    <property type="match status" value="1"/>
</dbReference>
<feature type="domain" description="CCHC-type" evidence="4">
    <location>
        <begin position="76"/>
        <end position="90"/>
    </location>
</feature>
<dbReference type="Pfam" id="PF13920">
    <property type="entry name" value="zf-C3HC4_3"/>
    <property type="match status" value="1"/>
</dbReference>
<reference evidence="6" key="1">
    <citation type="journal article" date="2013" name="Nature">
        <title>Pan genome of the phytoplankton Emiliania underpins its global distribution.</title>
        <authorList>
            <person name="Read B.A."/>
            <person name="Kegel J."/>
            <person name="Klute M.J."/>
            <person name="Kuo A."/>
            <person name="Lefebvre S.C."/>
            <person name="Maumus F."/>
            <person name="Mayer C."/>
            <person name="Miller J."/>
            <person name="Monier A."/>
            <person name="Salamov A."/>
            <person name="Young J."/>
            <person name="Aguilar M."/>
            <person name="Claverie J.M."/>
            <person name="Frickenhaus S."/>
            <person name="Gonzalez K."/>
            <person name="Herman E.K."/>
            <person name="Lin Y.C."/>
            <person name="Napier J."/>
            <person name="Ogata H."/>
            <person name="Sarno A.F."/>
            <person name="Shmutz J."/>
            <person name="Schroeder D."/>
            <person name="de Vargas C."/>
            <person name="Verret F."/>
            <person name="von Dassow P."/>
            <person name="Valentin K."/>
            <person name="Van de Peer Y."/>
            <person name="Wheeler G."/>
            <person name="Dacks J.B."/>
            <person name="Delwiche C.F."/>
            <person name="Dyhrman S.T."/>
            <person name="Glockner G."/>
            <person name="John U."/>
            <person name="Richards T."/>
            <person name="Worden A.Z."/>
            <person name="Zhang X."/>
            <person name="Grigoriev I.V."/>
            <person name="Allen A.E."/>
            <person name="Bidle K."/>
            <person name="Borodovsky M."/>
            <person name="Bowler C."/>
            <person name="Brownlee C."/>
            <person name="Cock J.M."/>
            <person name="Elias M."/>
            <person name="Gladyshev V.N."/>
            <person name="Groth M."/>
            <person name="Guda C."/>
            <person name="Hadaegh A."/>
            <person name="Iglesias-Rodriguez M.D."/>
            <person name="Jenkins J."/>
            <person name="Jones B.M."/>
            <person name="Lawson T."/>
            <person name="Leese F."/>
            <person name="Lindquist E."/>
            <person name="Lobanov A."/>
            <person name="Lomsadze A."/>
            <person name="Malik S.B."/>
            <person name="Marsh M.E."/>
            <person name="Mackinder L."/>
            <person name="Mock T."/>
            <person name="Mueller-Roeber B."/>
            <person name="Pagarete A."/>
            <person name="Parker M."/>
            <person name="Probert I."/>
            <person name="Quesneville H."/>
            <person name="Raines C."/>
            <person name="Rensing S.A."/>
            <person name="Riano-Pachon D.M."/>
            <person name="Richier S."/>
            <person name="Rokitta S."/>
            <person name="Shiraiwa Y."/>
            <person name="Soanes D.M."/>
            <person name="van der Giezen M."/>
            <person name="Wahlund T.M."/>
            <person name="Williams B."/>
            <person name="Wilson W."/>
            <person name="Wolfe G."/>
            <person name="Wurch L.L."/>
        </authorList>
    </citation>
    <scope>NUCLEOTIDE SEQUENCE</scope>
</reference>
<keyword evidence="1" id="KW-0862">Zinc</keyword>
<dbReference type="AlphaFoldDB" id="A0A0D3K0F2"/>
<dbReference type="InterPro" id="IPR001841">
    <property type="entry name" value="Znf_RING"/>
</dbReference>
<accession>A0A0D3K0F2</accession>
<dbReference type="GO" id="GO:0003676">
    <property type="term" value="F:nucleic acid binding"/>
    <property type="evidence" value="ECO:0007669"/>
    <property type="project" value="InterPro"/>
</dbReference>
<dbReference type="GeneID" id="19046586"/>
<dbReference type="HOGENOM" id="CLU_1002674_0_0_1"/>
<proteinExistence type="predicted"/>
<dbReference type="KEGG" id="ehx:EMIHUDRAFT_434619"/>
<evidence type="ECO:0000313" key="5">
    <source>
        <dbReference type="EnsemblProtists" id="EOD29237"/>
    </source>
</evidence>
<dbReference type="PaxDb" id="2903-EOD29237"/>
<reference evidence="5" key="2">
    <citation type="submission" date="2024-10" db="UniProtKB">
        <authorList>
            <consortium name="EnsemblProtists"/>
        </authorList>
    </citation>
    <scope>IDENTIFICATION</scope>
</reference>
<evidence type="ECO:0008006" key="7">
    <source>
        <dbReference type="Google" id="ProtNLM"/>
    </source>
</evidence>
<keyword evidence="6" id="KW-1185">Reference proteome</keyword>
<evidence type="ECO:0000259" key="3">
    <source>
        <dbReference type="PROSITE" id="PS50089"/>
    </source>
</evidence>
<dbReference type="PROSITE" id="PS50089">
    <property type="entry name" value="ZF_RING_2"/>
    <property type="match status" value="1"/>
</dbReference>
<dbReference type="Gene3D" id="3.30.40.10">
    <property type="entry name" value="Zinc/RING finger domain, C3HC4 (zinc finger)"/>
    <property type="match status" value="1"/>
</dbReference>
<feature type="compositionally biased region" description="Low complexity" evidence="2">
    <location>
        <begin position="176"/>
        <end position="194"/>
    </location>
</feature>
<feature type="region of interest" description="Disordered" evidence="2">
    <location>
        <begin position="95"/>
        <end position="120"/>
    </location>
</feature>